<feature type="region of interest" description="Disordered" evidence="7">
    <location>
        <begin position="22"/>
        <end position="61"/>
    </location>
</feature>
<dbReference type="InterPro" id="IPR002569">
    <property type="entry name" value="Met_Sox_Rdtase_MsrA_dom"/>
</dbReference>
<evidence type="ECO:0000256" key="7">
    <source>
        <dbReference type="SAM" id="MobiDB-lite"/>
    </source>
</evidence>
<protein>
    <recommendedName>
        <fullName evidence="2">peptide-methionine (S)-S-oxide reductase</fullName>
        <ecNumber evidence="2">1.8.4.11</ecNumber>
    </recommendedName>
    <alternativeName>
        <fullName evidence="4">Peptide-methionine (S)-S-oxide reductase</fullName>
    </alternativeName>
</protein>
<name>A0A8H4LUR5_9HYPO</name>
<dbReference type="InterPro" id="IPR036509">
    <property type="entry name" value="Met_Sox_Rdtase_MsrA_sf"/>
</dbReference>
<dbReference type="GO" id="GO:0008113">
    <property type="term" value="F:peptide-methionine (S)-S-oxide reductase activity"/>
    <property type="evidence" value="ECO:0007669"/>
    <property type="project" value="UniProtKB-EC"/>
</dbReference>
<dbReference type="EMBL" id="JAAVMX010000008">
    <property type="protein sequence ID" value="KAF4505546.1"/>
    <property type="molecule type" value="Genomic_DNA"/>
</dbReference>
<evidence type="ECO:0000256" key="6">
    <source>
        <dbReference type="ARBA" id="ARBA00048782"/>
    </source>
</evidence>
<evidence type="ECO:0000256" key="2">
    <source>
        <dbReference type="ARBA" id="ARBA00012502"/>
    </source>
</evidence>
<dbReference type="PANTHER" id="PTHR43774:SF1">
    <property type="entry name" value="PEPTIDE METHIONINE SULFOXIDE REDUCTASE MSRA 2"/>
    <property type="match status" value="1"/>
</dbReference>
<proteinExistence type="inferred from homology"/>
<dbReference type="HAMAP" id="MF_01401">
    <property type="entry name" value="MsrA"/>
    <property type="match status" value="1"/>
</dbReference>
<sequence length="273" mass="30167">MHDLVVVINLDQHSLFVAQRHKLSSTHDTTEPHTPAPPNVINAASKKQARKQAGPQTHGGTRSMISALVARLTGFLSHQAPLRLSMGPADSAGASVSSAIPEGAERCTVAAGCFWGTEHLYRRHFGGKGLLDARVGYIGGDVDDPSYRAVCGGKTGHAEAAQIIFDPEVVSYRQLLEFFYRFHDPTTLNRQGPDAGTQYRSAIYFHGPEQERIARDVTRAANQQWWKGAVVTELVPAGRWWSAEDYHQLYLDRNAGGYECPSHFLRNFPPLRH</sequence>
<evidence type="ECO:0000313" key="9">
    <source>
        <dbReference type="EMBL" id="KAF4505546.1"/>
    </source>
</evidence>
<dbReference type="EC" id="1.8.4.11" evidence="2"/>
<accession>A0A8H4LUR5</accession>
<organism evidence="9 10">
    <name type="scientific">Ophiocordyceps sinensis</name>
    <dbReference type="NCBI Taxonomy" id="72228"/>
    <lineage>
        <taxon>Eukaryota</taxon>
        <taxon>Fungi</taxon>
        <taxon>Dikarya</taxon>
        <taxon>Ascomycota</taxon>
        <taxon>Pezizomycotina</taxon>
        <taxon>Sordariomycetes</taxon>
        <taxon>Hypocreomycetidae</taxon>
        <taxon>Hypocreales</taxon>
        <taxon>Ophiocordycipitaceae</taxon>
        <taxon>Ophiocordyceps</taxon>
    </lineage>
</organism>
<dbReference type="PANTHER" id="PTHR43774">
    <property type="entry name" value="PEPTIDE METHIONINE SULFOXIDE REDUCTASE"/>
    <property type="match status" value="1"/>
</dbReference>
<dbReference type="Gene3D" id="3.30.1060.10">
    <property type="entry name" value="Peptide methionine sulphoxide reductase MsrA"/>
    <property type="match status" value="1"/>
</dbReference>
<feature type="domain" description="Peptide methionine sulphoxide reductase MsrA" evidence="8">
    <location>
        <begin position="107"/>
        <end position="259"/>
    </location>
</feature>
<keyword evidence="3" id="KW-0560">Oxidoreductase</keyword>
<evidence type="ECO:0000256" key="1">
    <source>
        <dbReference type="ARBA" id="ARBA00005591"/>
    </source>
</evidence>
<gene>
    <name evidence="9" type="ORF">G6O67_007481</name>
</gene>
<evidence type="ECO:0000256" key="5">
    <source>
        <dbReference type="ARBA" id="ARBA00047806"/>
    </source>
</evidence>
<evidence type="ECO:0000259" key="8">
    <source>
        <dbReference type="Pfam" id="PF01625"/>
    </source>
</evidence>
<dbReference type="AlphaFoldDB" id="A0A8H4LUR5"/>
<reference evidence="9 10" key="1">
    <citation type="journal article" date="2020" name="Genome Biol. Evol.">
        <title>A new high-quality draft genome assembly of the Chinese cordyceps Ophiocordyceps sinensis.</title>
        <authorList>
            <person name="Shu R."/>
            <person name="Zhang J."/>
            <person name="Meng Q."/>
            <person name="Zhang H."/>
            <person name="Zhou G."/>
            <person name="Li M."/>
            <person name="Wu P."/>
            <person name="Zhao Y."/>
            <person name="Chen C."/>
            <person name="Qin Q."/>
        </authorList>
    </citation>
    <scope>NUCLEOTIDE SEQUENCE [LARGE SCALE GENOMIC DNA]</scope>
    <source>
        <strain evidence="9 10">IOZ07</strain>
    </source>
</reference>
<comment type="catalytic activity">
    <reaction evidence="6">
        <text>[thioredoxin]-disulfide + L-methionine + H2O = L-methionine (S)-S-oxide + [thioredoxin]-dithiol</text>
        <dbReference type="Rhea" id="RHEA:19993"/>
        <dbReference type="Rhea" id="RHEA-COMP:10698"/>
        <dbReference type="Rhea" id="RHEA-COMP:10700"/>
        <dbReference type="ChEBI" id="CHEBI:15377"/>
        <dbReference type="ChEBI" id="CHEBI:29950"/>
        <dbReference type="ChEBI" id="CHEBI:50058"/>
        <dbReference type="ChEBI" id="CHEBI:57844"/>
        <dbReference type="ChEBI" id="CHEBI:58772"/>
        <dbReference type="EC" id="1.8.4.11"/>
    </reaction>
</comment>
<evidence type="ECO:0000256" key="3">
    <source>
        <dbReference type="ARBA" id="ARBA00023002"/>
    </source>
</evidence>
<comment type="caution">
    <text evidence="9">The sequence shown here is derived from an EMBL/GenBank/DDBJ whole genome shotgun (WGS) entry which is preliminary data.</text>
</comment>
<dbReference type="Proteomes" id="UP000557566">
    <property type="component" value="Unassembled WGS sequence"/>
</dbReference>
<dbReference type="OrthoDB" id="77405at2759"/>
<evidence type="ECO:0000256" key="4">
    <source>
        <dbReference type="ARBA" id="ARBA00030643"/>
    </source>
</evidence>
<dbReference type="SUPFAM" id="SSF55068">
    <property type="entry name" value="Peptide methionine sulfoxide reductase"/>
    <property type="match status" value="1"/>
</dbReference>
<comment type="similarity">
    <text evidence="1">Belongs to the MsrA Met sulfoxide reductase family.</text>
</comment>
<keyword evidence="10" id="KW-1185">Reference proteome</keyword>
<dbReference type="Pfam" id="PF01625">
    <property type="entry name" value="PMSR"/>
    <property type="match status" value="1"/>
</dbReference>
<dbReference type="NCBIfam" id="TIGR00401">
    <property type="entry name" value="msrA"/>
    <property type="match status" value="1"/>
</dbReference>
<evidence type="ECO:0000313" key="10">
    <source>
        <dbReference type="Proteomes" id="UP000557566"/>
    </source>
</evidence>
<dbReference type="GO" id="GO:0034599">
    <property type="term" value="P:cellular response to oxidative stress"/>
    <property type="evidence" value="ECO:0007669"/>
    <property type="project" value="UniProtKB-ARBA"/>
</dbReference>
<comment type="catalytic activity">
    <reaction evidence="5">
        <text>L-methionyl-[protein] + [thioredoxin]-disulfide + H2O = L-methionyl-(S)-S-oxide-[protein] + [thioredoxin]-dithiol</text>
        <dbReference type="Rhea" id="RHEA:14217"/>
        <dbReference type="Rhea" id="RHEA-COMP:10698"/>
        <dbReference type="Rhea" id="RHEA-COMP:10700"/>
        <dbReference type="Rhea" id="RHEA-COMP:12313"/>
        <dbReference type="Rhea" id="RHEA-COMP:12315"/>
        <dbReference type="ChEBI" id="CHEBI:15377"/>
        <dbReference type="ChEBI" id="CHEBI:16044"/>
        <dbReference type="ChEBI" id="CHEBI:29950"/>
        <dbReference type="ChEBI" id="CHEBI:44120"/>
        <dbReference type="ChEBI" id="CHEBI:50058"/>
        <dbReference type="EC" id="1.8.4.11"/>
    </reaction>
</comment>
<dbReference type="FunFam" id="3.30.1060.10:FF:000006">
    <property type="entry name" value="Peptide methionine sulfoxide reductase"/>
    <property type="match status" value="1"/>
</dbReference>